<gene>
    <name evidence="2" type="ORF">FN846DRAFT_992430</name>
</gene>
<evidence type="ECO:0000313" key="3">
    <source>
        <dbReference type="Proteomes" id="UP000326924"/>
    </source>
</evidence>
<feature type="signal peptide" evidence="1">
    <location>
        <begin position="1"/>
        <end position="21"/>
    </location>
</feature>
<dbReference type="AlphaFoldDB" id="A0A5J5EMF3"/>
<keyword evidence="1" id="KW-0732">Signal</keyword>
<evidence type="ECO:0000313" key="2">
    <source>
        <dbReference type="EMBL" id="KAA8897464.1"/>
    </source>
</evidence>
<accession>A0A5J5EMF3</accession>
<comment type="caution">
    <text evidence="2">The sequence shown here is derived from an EMBL/GenBank/DDBJ whole genome shotgun (WGS) entry which is preliminary data.</text>
</comment>
<dbReference type="Proteomes" id="UP000326924">
    <property type="component" value="Unassembled WGS sequence"/>
</dbReference>
<organism evidence="2 3">
    <name type="scientific">Sphaerosporella brunnea</name>
    <dbReference type="NCBI Taxonomy" id="1250544"/>
    <lineage>
        <taxon>Eukaryota</taxon>
        <taxon>Fungi</taxon>
        <taxon>Dikarya</taxon>
        <taxon>Ascomycota</taxon>
        <taxon>Pezizomycotina</taxon>
        <taxon>Pezizomycetes</taxon>
        <taxon>Pezizales</taxon>
        <taxon>Pyronemataceae</taxon>
        <taxon>Sphaerosporella</taxon>
    </lineage>
</organism>
<dbReference type="InParanoid" id="A0A5J5EMF3"/>
<reference evidence="2 3" key="1">
    <citation type="submission" date="2019-09" db="EMBL/GenBank/DDBJ databases">
        <title>Draft genome of the ectomycorrhizal ascomycete Sphaerosporella brunnea.</title>
        <authorList>
            <consortium name="DOE Joint Genome Institute"/>
            <person name="Benucci G.M."/>
            <person name="Marozzi G."/>
            <person name="Antonielli L."/>
            <person name="Sanchez S."/>
            <person name="Marco P."/>
            <person name="Wang X."/>
            <person name="Falini L.B."/>
            <person name="Barry K."/>
            <person name="Haridas S."/>
            <person name="Lipzen A."/>
            <person name="Labutti K."/>
            <person name="Grigoriev I.V."/>
            <person name="Murat C."/>
            <person name="Martin F."/>
            <person name="Albertini E."/>
            <person name="Donnini D."/>
            <person name="Bonito G."/>
        </authorList>
    </citation>
    <scope>NUCLEOTIDE SEQUENCE [LARGE SCALE GENOMIC DNA]</scope>
    <source>
        <strain evidence="2 3">Sb_GMNB300</strain>
    </source>
</reference>
<keyword evidence="3" id="KW-1185">Reference proteome</keyword>
<feature type="chain" id="PRO_5023853858" evidence="1">
    <location>
        <begin position="22"/>
        <end position="106"/>
    </location>
</feature>
<sequence length="106" mass="11683">MHGPQLRRLLAMLLVADFGLGTNVKNVKDQRTAPEEFEDALSYSQGSTVLWKNNPQSEQKPHCRDAMGMDQAACAAPDYTVAKGWRRFAAAPGGDDDDDDDESWPS</sequence>
<proteinExistence type="predicted"/>
<name>A0A5J5EMF3_9PEZI</name>
<evidence type="ECO:0000256" key="1">
    <source>
        <dbReference type="SAM" id="SignalP"/>
    </source>
</evidence>
<dbReference type="EMBL" id="VXIS01000198">
    <property type="protein sequence ID" value="KAA8897464.1"/>
    <property type="molecule type" value="Genomic_DNA"/>
</dbReference>
<protein>
    <submittedName>
        <fullName evidence="2">Uncharacterized protein</fullName>
    </submittedName>
</protein>